<dbReference type="Proteomes" id="UP001205566">
    <property type="component" value="Unassembled WGS sequence"/>
</dbReference>
<dbReference type="EMBL" id="JACASI010000011">
    <property type="protein sequence ID" value="MCQ3828298.1"/>
    <property type="molecule type" value="Genomic_DNA"/>
</dbReference>
<reference evidence="2" key="1">
    <citation type="thesis" date="2020" institute="Technische Universitat Dresden" country="Dresden, Germany">
        <title>The Agarolytic System of Microbulbifer elongatus PORT2, Isolated from Batu Karas, Pangandaran West Java Indonesia.</title>
        <authorList>
            <person name="Anggraeni S.R."/>
        </authorList>
    </citation>
    <scope>NUCLEOTIDE SEQUENCE</scope>
    <source>
        <strain evidence="2">PORT2</strain>
    </source>
</reference>
<feature type="region of interest" description="Disordered" evidence="1">
    <location>
        <begin position="34"/>
        <end position="53"/>
    </location>
</feature>
<comment type="caution">
    <text evidence="2">The sequence shown here is derived from an EMBL/GenBank/DDBJ whole genome shotgun (WGS) entry which is preliminary data.</text>
</comment>
<gene>
    <name evidence="2" type="ORF">HXX02_02455</name>
</gene>
<name>A0ABT1NWM7_9GAMM</name>
<evidence type="ECO:0008006" key="4">
    <source>
        <dbReference type="Google" id="ProtNLM"/>
    </source>
</evidence>
<evidence type="ECO:0000256" key="1">
    <source>
        <dbReference type="SAM" id="MobiDB-lite"/>
    </source>
</evidence>
<organism evidence="2 3">
    <name type="scientific">Microbulbifer elongatus</name>
    <dbReference type="NCBI Taxonomy" id="86173"/>
    <lineage>
        <taxon>Bacteria</taxon>
        <taxon>Pseudomonadati</taxon>
        <taxon>Pseudomonadota</taxon>
        <taxon>Gammaproteobacteria</taxon>
        <taxon>Cellvibrionales</taxon>
        <taxon>Microbulbiferaceae</taxon>
        <taxon>Microbulbifer</taxon>
    </lineage>
</organism>
<evidence type="ECO:0000313" key="3">
    <source>
        <dbReference type="Proteomes" id="UP001205566"/>
    </source>
</evidence>
<sequence length="85" mass="9374">MASKIYTTDDQLLSSYLRNLLQSAGYPVLTQQTRVEPALGGEEGEGKDHSPQGQLDWQSELWLIRDADLASAQQLLQQALSLESA</sequence>
<keyword evidence="3" id="KW-1185">Reference proteome</keyword>
<dbReference type="RefSeq" id="WP_255873150.1">
    <property type="nucleotide sequence ID" value="NZ_JACASI010000011.1"/>
</dbReference>
<evidence type="ECO:0000313" key="2">
    <source>
        <dbReference type="EMBL" id="MCQ3828298.1"/>
    </source>
</evidence>
<accession>A0ABT1NWM7</accession>
<protein>
    <recommendedName>
        <fullName evidence="4">DUF2007 domain-containing protein</fullName>
    </recommendedName>
</protein>
<proteinExistence type="predicted"/>